<dbReference type="InterPro" id="IPR013783">
    <property type="entry name" value="Ig-like_fold"/>
</dbReference>
<evidence type="ECO:0000313" key="7">
    <source>
        <dbReference type="Proteomes" id="UP000261420"/>
    </source>
</evidence>
<name>A0A3B4TI81_SERDU</name>
<feature type="domain" description="Ig-like" evidence="5">
    <location>
        <begin position="34"/>
        <end position="122"/>
    </location>
</feature>
<dbReference type="InterPro" id="IPR003599">
    <property type="entry name" value="Ig_sub"/>
</dbReference>
<dbReference type="PANTHER" id="PTHR47633:SF3">
    <property type="entry name" value="STRIATED MUSCLE PREFERENTIALLY EXPRESSED PROTEIN KINASE"/>
    <property type="match status" value="1"/>
</dbReference>
<dbReference type="SMART" id="SM00408">
    <property type="entry name" value="IGc2"/>
    <property type="match status" value="2"/>
</dbReference>
<comment type="subcellular location">
    <subcellularLocation>
        <location evidence="1">Cytoplasm</location>
    </subcellularLocation>
</comment>
<dbReference type="FunFam" id="2.60.40.10:FF:000022">
    <property type="entry name" value="Cardiac titin"/>
    <property type="match status" value="1"/>
</dbReference>
<organism evidence="6 7">
    <name type="scientific">Seriola dumerili</name>
    <name type="common">Greater amberjack</name>
    <name type="synonym">Caranx dumerili</name>
    <dbReference type="NCBI Taxonomy" id="41447"/>
    <lineage>
        <taxon>Eukaryota</taxon>
        <taxon>Metazoa</taxon>
        <taxon>Chordata</taxon>
        <taxon>Craniata</taxon>
        <taxon>Vertebrata</taxon>
        <taxon>Euteleostomi</taxon>
        <taxon>Actinopterygii</taxon>
        <taxon>Neopterygii</taxon>
        <taxon>Teleostei</taxon>
        <taxon>Neoteleostei</taxon>
        <taxon>Acanthomorphata</taxon>
        <taxon>Carangaria</taxon>
        <taxon>Carangiformes</taxon>
        <taxon>Carangidae</taxon>
        <taxon>Seriola</taxon>
    </lineage>
</organism>
<dbReference type="FunFam" id="2.60.40.10:FF:000425">
    <property type="entry name" value="Myosin light chain kinase"/>
    <property type="match status" value="1"/>
</dbReference>
<feature type="domain" description="Ig-like" evidence="5">
    <location>
        <begin position="154"/>
        <end position="252"/>
    </location>
</feature>
<dbReference type="PANTHER" id="PTHR47633">
    <property type="entry name" value="IMMUNOGLOBULIN"/>
    <property type="match status" value="1"/>
</dbReference>
<dbReference type="PIRSF" id="PIRSF000615">
    <property type="entry name" value="TyrPK_CSF1-R"/>
    <property type="match status" value="1"/>
</dbReference>
<dbReference type="GeneTree" id="ENSGT00940000170870"/>
<dbReference type="AlphaFoldDB" id="A0A3B4TI81"/>
<dbReference type="InterPro" id="IPR003598">
    <property type="entry name" value="Ig_sub2"/>
</dbReference>
<dbReference type="Ensembl" id="ENSSDUT00000006036.1">
    <property type="protein sequence ID" value="ENSSDUP00000005919.1"/>
    <property type="gene ID" value="ENSSDUG00000004335.1"/>
</dbReference>
<evidence type="ECO:0000259" key="5">
    <source>
        <dbReference type="PROSITE" id="PS50835"/>
    </source>
</evidence>
<proteinExistence type="predicted"/>
<dbReference type="GO" id="GO:0005737">
    <property type="term" value="C:cytoplasm"/>
    <property type="evidence" value="ECO:0007669"/>
    <property type="project" value="UniProtKB-SubCell"/>
</dbReference>
<dbReference type="Proteomes" id="UP000261420">
    <property type="component" value="Unplaced"/>
</dbReference>
<evidence type="ECO:0000256" key="2">
    <source>
        <dbReference type="ARBA" id="ARBA00022490"/>
    </source>
</evidence>
<keyword evidence="3" id="KW-1015">Disulfide bond</keyword>
<dbReference type="OMA" id="DMAICTE"/>
<dbReference type="Gene3D" id="2.60.40.10">
    <property type="entry name" value="Immunoglobulins"/>
    <property type="match status" value="3"/>
</dbReference>
<sequence length="270" mass="29738">EFSWQHFVKSSDSMSDASDQHQFHLVDIKLSASPKLLMEMSDVRVKNGEMAEFNCSFNGQPFTGVVWDHNGQSLADTERVRRSQSGGLFSLVIQSVGVVDQGVYRCTATNQHGQNSSSAQLTVEGEFTKTIETVQLSEGGQAFFRYIVTGDPLPEVQWLKGSFHIQPSGIVPMEINIGNSAKFECETEDAPNVSFKWFKDGQSIREGDKYRIISRFSTSSLELLAPTKEDSGEYTCKASNQHGSDECSASLSVTGKSDACVIVCSLLVFF</sequence>
<dbReference type="Pfam" id="PF07679">
    <property type="entry name" value="I-set"/>
    <property type="match status" value="3"/>
</dbReference>
<dbReference type="InterPro" id="IPR036179">
    <property type="entry name" value="Ig-like_dom_sf"/>
</dbReference>
<evidence type="ECO:0000313" key="6">
    <source>
        <dbReference type="Ensembl" id="ENSSDUP00000005919.1"/>
    </source>
</evidence>
<dbReference type="InterPro" id="IPR007110">
    <property type="entry name" value="Ig-like_dom"/>
</dbReference>
<accession>A0A3B4TI81</accession>
<evidence type="ECO:0000256" key="4">
    <source>
        <dbReference type="ARBA" id="ARBA00023319"/>
    </source>
</evidence>
<reference evidence="6" key="2">
    <citation type="submission" date="2025-09" db="UniProtKB">
        <authorList>
            <consortium name="Ensembl"/>
        </authorList>
    </citation>
    <scope>IDENTIFICATION</scope>
</reference>
<keyword evidence="7" id="KW-1185">Reference proteome</keyword>
<reference evidence="6" key="1">
    <citation type="submission" date="2025-08" db="UniProtKB">
        <authorList>
            <consortium name="Ensembl"/>
        </authorList>
    </citation>
    <scope>IDENTIFICATION</scope>
</reference>
<dbReference type="PROSITE" id="PS50835">
    <property type="entry name" value="IG_LIKE"/>
    <property type="match status" value="2"/>
</dbReference>
<evidence type="ECO:0000256" key="3">
    <source>
        <dbReference type="ARBA" id="ARBA00023157"/>
    </source>
</evidence>
<evidence type="ECO:0000256" key="1">
    <source>
        <dbReference type="ARBA" id="ARBA00004496"/>
    </source>
</evidence>
<protein>
    <recommendedName>
        <fullName evidence="5">Ig-like domain-containing protein</fullName>
    </recommendedName>
</protein>
<dbReference type="InterPro" id="IPR013098">
    <property type="entry name" value="Ig_I-set"/>
</dbReference>
<keyword evidence="4" id="KW-0393">Immunoglobulin domain</keyword>
<keyword evidence="2" id="KW-0963">Cytoplasm</keyword>
<dbReference type="GO" id="GO:0004674">
    <property type="term" value="F:protein serine/threonine kinase activity"/>
    <property type="evidence" value="ECO:0007669"/>
    <property type="project" value="UniProtKB-KW"/>
</dbReference>
<dbReference type="SUPFAM" id="SSF48726">
    <property type="entry name" value="Immunoglobulin"/>
    <property type="match status" value="3"/>
</dbReference>
<dbReference type="SMART" id="SM00409">
    <property type="entry name" value="IG"/>
    <property type="match status" value="2"/>
</dbReference>